<keyword evidence="6 9" id="KW-0822">Tryptophan biosynthesis</keyword>
<evidence type="ECO:0000313" key="12">
    <source>
        <dbReference type="Proteomes" id="UP000319836"/>
    </source>
</evidence>
<evidence type="ECO:0000256" key="5">
    <source>
        <dbReference type="ARBA" id="ARBA00022605"/>
    </source>
</evidence>
<comment type="caution">
    <text evidence="11">The sequence shown here is derived from an EMBL/GenBank/DDBJ whole genome shotgun (WGS) entry which is preliminary data.</text>
</comment>
<name>A0A538U0X7_UNCEI</name>
<accession>A0A538U0X7</accession>
<keyword evidence="8 9" id="KW-0413">Isomerase</keyword>
<dbReference type="AlphaFoldDB" id="A0A538U0X7"/>
<dbReference type="InterPro" id="IPR013785">
    <property type="entry name" value="Aldolase_TIM"/>
</dbReference>
<keyword evidence="5 9" id="KW-0028">Amino-acid biosynthesis</keyword>
<evidence type="ECO:0000256" key="1">
    <source>
        <dbReference type="ARBA" id="ARBA00001164"/>
    </source>
</evidence>
<evidence type="ECO:0000259" key="10">
    <source>
        <dbReference type="Pfam" id="PF00697"/>
    </source>
</evidence>
<keyword evidence="7 9" id="KW-0057">Aromatic amino acid biosynthesis</keyword>
<evidence type="ECO:0000256" key="4">
    <source>
        <dbReference type="ARBA" id="ARBA00022272"/>
    </source>
</evidence>
<evidence type="ECO:0000256" key="7">
    <source>
        <dbReference type="ARBA" id="ARBA00023141"/>
    </source>
</evidence>
<feature type="domain" description="N-(5'phosphoribosyl) anthranilate isomerase (PRAI)" evidence="10">
    <location>
        <begin position="11"/>
        <end position="204"/>
    </location>
</feature>
<dbReference type="Pfam" id="PF00697">
    <property type="entry name" value="PRAI"/>
    <property type="match status" value="1"/>
</dbReference>
<evidence type="ECO:0000256" key="3">
    <source>
        <dbReference type="ARBA" id="ARBA00012572"/>
    </source>
</evidence>
<dbReference type="InterPro" id="IPR011060">
    <property type="entry name" value="RibuloseP-bd_barrel"/>
</dbReference>
<dbReference type="HAMAP" id="MF_00135">
    <property type="entry name" value="PRAI"/>
    <property type="match status" value="1"/>
</dbReference>
<comment type="similarity">
    <text evidence="9">Belongs to the TrpF family.</text>
</comment>
<evidence type="ECO:0000256" key="6">
    <source>
        <dbReference type="ARBA" id="ARBA00022822"/>
    </source>
</evidence>
<sequence length="213" mass="22552">MERSSPHHTVVKVCGVTRLEDARAALEAGADWLGFVLWPRSPRAIEPPRAAEIVAATGGAVAVAVMVSPTPDEAAELAGRIGAARVQLHQVDPLAWPVDFPFPVTFAIPVAEDGALERALPRAGPLVMLDAADEVRVGGTGRRIPWETARVVSATRDVLLAGGLDGDSVREALERVSPFGVDASSGLESAPGRKDPDKVRRFVAAVREFDGER</sequence>
<protein>
    <recommendedName>
        <fullName evidence="4 9">N-(5'-phosphoribosyl)anthranilate isomerase</fullName>
        <shortName evidence="9">PRAI</shortName>
        <ecNumber evidence="3 9">5.3.1.24</ecNumber>
    </recommendedName>
</protein>
<dbReference type="GO" id="GO:0004640">
    <property type="term" value="F:phosphoribosylanthranilate isomerase activity"/>
    <property type="evidence" value="ECO:0007669"/>
    <property type="project" value="UniProtKB-UniRule"/>
</dbReference>
<dbReference type="InterPro" id="IPR044643">
    <property type="entry name" value="TrpF_fam"/>
</dbReference>
<dbReference type="GO" id="GO:0000162">
    <property type="term" value="P:L-tryptophan biosynthetic process"/>
    <property type="evidence" value="ECO:0007669"/>
    <property type="project" value="UniProtKB-UniRule"/>
</dbReference>
<dbReference type="CDD" id="cd00405">
    <property type="entry name" value="PRAI"/>
    <property type="match status" value="1"/>
</dbReference>
<dbReference type="EMBL" id="VBPA01000287">
    <property type="protein sequence ID" value="TMQ69565.1"/>
    <property type="molecule type" value="Genomic_DNA"/>
</dbReference>
<dbReference type="Gene3D" id="3.20.20.70">
    <property type="entry name" value="Aldolase class I"/>
    <property type="match status" value="1"/>
</dbReference>
<evidence type="ECO:0000256" key="2">
    <source>
        <dbReference type="ARBA" id="ARBA00004664"/>
    </source>
</evidence>
<dbReference type="UniPathway" id="UPA00035">
    <property type="reaction ID" value="UER00042"/>
</dbReference>
<proteinExistence type="inferred from homology"/>
<comment type="catalytic activity">
    <reaction evidence="1 9">
        <text>N-(5-phospho-beta-D-ribosyl)anthranilate = 1-(2-carboxyphenylamino)-1-deoxy-D-ribulose 5-phosphate</text>
        <dbReference type="Rhea" id="RHEA:21540"/>
        <dbReference type="ChEBI" id="CHEBI:18277"/>
        <dbReference type="ChEBI" id="CHEBI:58613"/>
        <dbReference type="EC" id="5.3.1.24"/>
    </reaction>
</comment>
<gene>
    <name evidence="9" type="primary">trpF</name>
    <name evidence="11" type="ORF">E6K80_11270</name>
</gene>
<comment type="pathway">
    <text evidence="2 9">Amino-acid biosynthesis; L-tryptophan biosynthesis; L-tryptophan from chorismate: step 3/5.</text>
</comment>
<dbReference type="PANTHER" id="PTHR42894:SF1">
    <property type="entry name" value="N-(5'-PHOSPHORIBOSYL)ANTHRANILATE ISOMERASE"/>
    <property type="match status" value="1"/>
</dbReference>
<dbReference type="EC" id="5.3.1.24" evidence="3 9"/>
<reference evidence="11 12" key="1">
    <citation type="journal article" date="2019" name="Nat. Microbiol.">
        <title>Mediterranean grassland soil C-N compound turnover is dependent on rainfall and depth, and is mediated by genomically divergent microorganisms.</title>
        <authorList>
            <person name="Diamond S."/>
            <person name="Andeer P.F."/>
            <person name="Li Z."/>
            <person name="Crits-Christoph A."/>
            <person name="Burstein D."/>
            <person name="Anantharaman K."/>
            <person name="Lane K.R."/>
            <person name="Thomas B.C."/>
            <person name="Pan C."/>
            <person name="Northen T.R."/>
            <person name="Banfield J.F."/>
        </authorList>
    </citation>
    <scope>NUCLEOTIDE SEQUENCE [LARGE SCALE GENOMIC DNA]</scope>
    <source>
        <strain evidence="11">WS_10</strain>
    </source>
</reference>
<evidence type="ECO:0000313" key="11">
    <source>
        <dbReference type="EMBL" id="TMQ69565.1"/>
    </source>
</evidence>
<dbReference type="InterPro" id="IPR001240">
    <property type="entry name" value="PRAI_dom"/>
</dbReference>
<evidence type="ECO:0000256" key="9">
    <source>
        <dbReference type="HAMAP-Rule" id="MF_00135"/>
    </source>
</evidence>
<dbReference type="Proteomes" id="UP000319836">
    <property type="component" value="Unassembled WGS sequence"/>
</dbReference>
<evidence type="ECO:0000256" key="8">
    <source>
        <dbReference type="ARBA" id="ARBA00023235"/>
    </source>
</evidence>
<organism evidence="11 12">
    <name type="scientific">Eiseniibacteriota bacterium</name>
    <dbReference type="NCBI Taxonomy" id="2212470"/>
    <lineage>
        <taxon>Bacteria</taxon>
        <taxon>Candidatus Eiseniibacteriota</taxon>
    </lineage>
</organism>
<dbReference type="PANTHER" id="PTHR42894">
    <property type="entry name" value="N-(5'-PHOSPHORIBOSYL)ANTHRANILATE ISOMERASE"/>
    <property type="match status" value="1"/>
</dbReference>
<dbReference type="SUPFAM" id="SSF51366">
    <property type="entry name" value="Ribulose-phoshate binding barrel"/>
    <property type="match status" value="1"/>
</dbReference>